<proteinExistence type="predicted"/>
<evidence type="ECO:0000313" key="2">
    <source>
        <dbReference type="EMBL" id="GJS85276.1"/>
    </source>
</evidence>
<reference evidence="2" key="2">
    <citation type="submission" date="2022-01" db="EMBL/GenBank/DDBJ databases">
        <authorList>
            <person name="Yamashiro T."/>
            <person name="Shiraishi A."/>
            <person name="Satake H."/>
            <person name="Nakayama K."/>
        </authorList>
    </citation>
    <scope>NUCLEOTIDE SEQUENCE</scope>
</reference>
<organism evidence="2 3">
    <name type="scientific">Tanacetum coccineum</name>
    <dbReference type="NCBI Taxonomy" id="301880"/>
    <lineage>
        <taxon>Eukaryota</taxon>
        <taxon>Viridiplantae</taxon>
        <taxon>Streptophyta</taxon>
        <taxon>Embryophyta</taxon>
        <taxon>Tracheophyta</taxon>
        <taxon>Spermatophyta</taxon>
        <taxon>Magnoliopsida</taxon>
        <taxon>eudicotyledons</taxon>
        <taxon>Gunneridae</taxon>
        <taxon>Pentapetalae</taxon>
        <taxon>asterids</taxon>
        <taxon>campanulids</taxon>
        <taxon>Asterales</taxon>
        <taxon>Asteraceae</taxon>
        <taxon>Asteroideae</taxon>
        <taxon>Anthemideae</taxon>
        <taxon>Anthemidinae</taxon>
        <taxon>Tanacetum</taxon>
    </lineage>
</organism>
<comment type="caution">
    <text evidence="2">The sequence shown here is derived from an EMBL/GenBank/DDBJ whole genome shotgun (WGS) entry which is preliminary data.</text>
</comment>
<evidence type="ECO:0000256" key="1">
    <source>
        <dbReference type="SAM" id="MobiDB-lite"/>
    </source>
</evidence>
<dbReference type="Proteomes" id="UP001151760">
    <property type="component" value="Unassembled WGS sequence"/>
</dbReference>
<reference evidence="2" key="1">
    <citation type="journal article" date="2022" name="Int. J. Mol. Sci.">
        <title>Draft Genome of Tanacetum Coccineum: Genomic Comparison of Closely Related Tanacetum-Family Plants.</title>
        <authorList>
            <person name="Yamashiro T."/>
            <person name="Shiraishi A."/>
            <person name="Nakayama K."/>
            <person name="Satake H."/>
        </authorList>
    </citation>
    <scope>NUCLEOTIDE SEQUENCE</scope>
</reference>
<feature type="region of interest" description="Disordered" evidence="1">
    <location>
        <begin position="1"/>
        <end position="32"/>
    </location>
</feature>
<evidence type="ECO:0000313" key="3">
    <source>
        <dbReference type="Proteomes" id="UP001151760"/>
    </source>
</evidence>
<name>A0ABQ4Z7R2_9ASTR</name>
<gene>
    <name evidence="2" type="ORF">Tco_0751817</name>
</gene>
<keyword evidence="3" id="KW-1185">Reference proteome</keyword>
<accession>A0ABQ4Z7R2</accession>
<sequence length="189" mass="20941">MFYVNKGEGNDKGKGVAVEGSKEGKRRQRGKGEVDRNIHLVISRIPTGRDACVNQPAPRLMLSLPKLSYFAKSIFTLSSRSHSDPLASSPYFSPPHFASLQCTTSLPTDFHSVPPTPPLSFLFSPPLLFDPRSVSHCSDFCTRSLLLVFPTSRFTTLVFLFPELCPNSPTSSSTLHIYQGPPKEWQTKV</sequence>
<protein>
    <submittedName>
        <fullName evidence="2">Uncharacterized protein</fullName>
    </submittedName>
</protein>
<dbReference type="EMBL" id="BQNB010011038">
    <property type="protein sequence ID" value="GJS85276.1"/>
    <property type="molecule type" value="Genomic_DNA"/>
</dbReference>